<dbReference type="EMBL" id="ML208872">
    <property type="protein sequence ID" value="TFK59887.1"/>
    <property type="molecule type" value="Genomic_DNA"/>
</dbReference>
<evidence type="ECO:0000313" key="1">
    <source>
        <dbReference type="EMBL" id="TFK59887.1"/>
    </source>
</evidence>
<name>A0ACD3A4X2_9AGAR</name>
<dbReference type="Proteomes" id="UP000308600">
    <property type="component" value="Unassembled WGS sequence"/>
</dbReference>
<proteinExistence type="predicted"/>
<reference evidence="1 2" key="1">
    <citation type="journal article" date="2019" name="Nat. Ecol. Evol.">
        <title>Megaphylogeny resolves global patterns of mushroom evolution.</title>
        <authorList>
            <person name="Varga T."/>
            <person name="Krizsan K."/>
            <person name="Foldi C."/>
            <person name="Dima B."/>
            <person name="Sanchez-Garcia M."/>
            <person name="Sanchez-Ramirez S."/>
            <person name="Szollosi G.J."/>
            <person name="Szarkandi J.G."/>
            <person name="Papp V."/>
            <person name="Albert L."/>
            <person name="Andreopoulos W."/>
            <person name="Angelini C."/>
            <person name="Antonin V."/>
            <person name="Barry K.W."/>
            <person name="Bougher N.L."/>
            <person name="Buchanan P."/>
            <person name="Buyck B."/>
            <person name="Bense V."/>
            <person name="Catcheside P."/>
            <person name="Chovatia M."/>
            <person name="Cooper J."/>
            <person name="Damon W."/>
            <person name="Desjardin D."/>
            <person name="Finy P."/>
            <person name="Geml J."/>
            <person name="Haridas S."/>
            <person name="Hughes K."/>
            <person name="Justo A."/>
            <person name="Karasinski D."/>
            <person name="Kautmanova I."/>
            <person name="Kiss B."/>
            <person name="Kocsube S."/>
            <person name="Kotiranta H."/>
            <person name="LaButti K.M."/>
            <person name="Lechner B.E."/>
            <person name="Liimatainen K."/>
            <person name="Lipzen A."/>
            <person name="Lukacs Z."/>
            <person name="Mihaltcheva S."/>
            <person name="Morgado L.N."/>
            <person name="Niskanen T."/>
            <person name="Noordeloos M.E."/>
            <person name="Ohm R.A."/>
            <person name="Ortiz-Santana B."/>
            <person name="Ovrebo C."/>
            <person name="Racz N."/>
            <person name="Riley R."/>
            <person name="Savchenko A."/>
            <person name="Shiryaev A."/>
            <person name="Soop K."/>
            <person name="Spirin V."/>
            <person name="Szebenyi C."/>
            <person name="Tomsovsky M."/>
            <person name="Tulloss R.E."/>
            <person name="Uehling J."/>
            <person name="Grigoriev I.V."/>
            <person name="Vagvolgyi C."/>
            <person name="Papp T."/>
            <person name="Martin F.M."/>
            <person name="Miettinen O."/>
            <person name="Hibbett D.S."/>
            <person name="Nagy L.G."/>
        </authorList>
    </citation>
    <scope>NUCLEOTIDE SEQUENCE [LARGE SCALE GENOMIC DNA]</scope>
    <source>
        <strain evidence="1 2">NL-1719</strain>
    </source>
</reference>
<protein>
    <submittedName>
        <fullName evidence="1">Uncharacterized protein</fullName>
    </submittedName>
</protein>
<organism evidence="1 2">
    <name type="scientific">Pluteus cervinus</name>
    <dbReference type="NCBI Taxonomy" id="181527"/>
    <lineage>
        <taxon>Eukaryota</taxon>
        <taxon>Fungi</taxon>
        <taxon>Dikarya</taxon>
        <taxon>Basidiomycota</taxon>
        <taxon>Agaricomycotina</taxon>
        <taxon>Agaricomycetes</taxon>
        <taxon>Agaricomycetidae</taxon>
        <taxon>Agaricales</taxon>
        <taxon>Pluteineae</taxon>
        <taxon>Pluteaceae</taxon>
        <taxon>Pluteus</taxon>
    </lineage>
</organism>
<accession>A0ACD3A4X2</accession>
<gene>
    <name evidence="1" type="ORF">BDN72DRAFT_905451</name>
</gene>
<keyword evidence="2" id="KW-1185">Reference proteome</keyword>
<evidence type="ECO:0000313" key="2">
    <source>
        <dbReference type="Proteomes" id="UP000308600"/>
    </source>
</evidence>
<sequence length="500" mass="52070">MSAPNNDLYLVQVALLQATRQWVANPSSETYRPMLAAYNQLFDIAGPSFAFPDMHFQRMVQWLAFDISAYRGGGPALDPVRIAGFLPPHTYVVPAPIPFQTRQPPATPSGPAVAGSRATSSSVFGGARPAPTSVLGGGRASSVLGGGHPTPSPIVPGGIRATSSSLPGGLIAATRTATPAFATPAHKASEPEFTITGSLTGLQDPTKYRRVTPEGPLPKPPKGKPPVEDTVDKGKKKSARQRDDGDDGQDEPEVPGRNPNKRTKRGTSGSLSRANSASEEAWFARLLALMGLMPVSHAAVIMLVAHLFPVTTLFQKKSPNERHSEPIAERRINTNLGVGGMRGGPSPLSTSLSGDGSRQVTPSVGTPVFAEALANMDLRALHSDIGTVGELVTSNHAATTTQLTALNTELAALRIVINALPGVIMTILPGAIAAAMTNTLSGQVPPPMPDAPIIPPAVPSTATEALEERPTPEENAGSDDELAAGDSEGPQRDIDMALSG</sequence>